<keyword evidence="5 10" id="KW-0547">Nucleotide-binding</keyword>
<evidence type="ECO:0000256" key="9">
    <source>
        <dbReference type="ARBA" id="ARBA00024731"/>
    </source>
</evidence>
<dbReference type="FunFam" id="3.30.70.870:FF:000002">
    <property type="entry name" value="Translation elongation factor 2"/>
    <property type="match status" value="1"/>
</dbReference>
<comment type="caution">
    <text evidence="12">The sequence shown here is derived from an EMBL/GenBank/DDBJ whole genome shotgun (WGS) entry which is preliminary data.</text>
</comment>
<dbReference type="GO" id="GO:1990904">
    <property type="term" value="C:ribonucleoprotein complex"/>
    <property type="evidence" value="ECO:0007669"/>
    <property type="project" value="TreeGrafter"/>
</dbReference>
<dbReference type="InterPro" id="IPR020568">
    <property type="entry name" value="Ribosomal_Su5_D2-typ_SF"/>
</dbReference>
<dbReference type="InterPro" id="IPR005517">
    <property type="entry name" value="Transl_elong_EFG/EF2_IV"/>
</dbReference>
<evidence type="ECO:0000313" key="13">
    <source>
        <dbReference type="Proteomes" id="UP000240569"/>
    </source>
</evidence>
<accession>A0A2R6AK17</accession>
<dbReference type="PANTHER" id="PTHR42908">
    <property type="entry name" value="TRANSLATION ELONGATION FACTOR-RELATED"/>
    <property type="match status" value="1"/>
</dbReference>
<dbReference type="EMBL" id="NEXD01000002">
    <property type="protein sequence ID" value="PSN86719.1"/>
    <property type="molecule type" value="Genomic_DNA"/>
</dbReference>
<dbReference type="InterPro" id="IPR004161">
    <property type="entry name" value="EFTu-like_2"/>
</dbReference>
<name>A0A2R6AK17_9ARCH</name>
<dbReference type="InterPro" id="IPR035647">
    <property type="entry name" value="EFG_III/V"/>
</dbReference>
<evidence type="ECO:0000256" key="1">
    <source>
        <dbReference type="ARBA" id="ARBA00004496"/>
    </source>
</evidence>
<feature type="binding site" evidence="10">
    <location>
        <begin position="147"/>
        <end position="150"/>
    </location>
    <ligand>
        <name>GTP</name>
        <dbReference type="ChEBI" id="CHEBI:37565"/>
    </ligand>
</feature>
<dbReference type="FunFam" id="3.30.230.10:FF:000009">
    <property type="entry name" value="116 kDa U5 small nuclear ribonucleoprotein component"/>
    <property type="match status" value="1"/>
</dbReference>
<dbReference type="PANTHER" id="PTHR42908:SF3">
    <property type="entry name" value="ELONGATION FACTOR-LIKE GTPASE 1"/>
    <property type="match status" value="1"/>
</dbReference>
<dbReference type="InterPro" id="IPR027417">
    <property type="entry name" value="P-loop_NTPase"/>
</dbReference>
<dbReference type="CDD" id="cd01681">
    <property type="entry name" value="aeEF2_snRNP_like_IV"/>
    <property type="match status" value="1"/>
</dbReference>
<dbReference type="Gene3D" id="2.40.30.10">
    <property type="entry name" value="Translation factors"/>
    <property type="match status" value="1"/>
</dbReference>
<dbReference type="Proteomes" id="UP000240569">
    <property type="component" value="Unassembled WGS sequence"/>
</dbReference>
<dbReference type="InterPro" id="IPR041095">
    <property type="entry name" value="EFG_II"/>
</dbReference>
<evidence type="ECO:0000256" key="6">
    <source>
        <dbReference type="ARBA" id="ARBA00022768"/>
    </source>
</evidence>
<dbReference type="GO" id="GO:0005525">
    <property type="term" value="F:GTP binding"/>
    <property type="evidence" value="ECO:0007669"/>
    <property type="project" value="UniProtKB-UniRule"/>
</dbReference>
<evidence type="ECO:0000256" key="10">
    <source>
        <dbReference type="HAMAP-Rule" id="MF_00054"/>
    </source>
</evidence>
<comment type="function">
    <text evidence="9 10">Catalyzes the GTP-dependent ribosomal translocation step during translation elongation. During this step, the ribosome changes from the pre-translocational (PRE) to the post-translocational (POST) state as the newly formed A-site-bound peptidyl-tRNA and P-site-bound deacylated tRNA move to the P and E sites, respectively. Catalyzes the coordinated movement of the two tRNA molecules, the mRNA and conformational changes in the ribosome.</text>
</comment>
<dbReference type="CDD" id="cd01514">
    <property type="entry name" value="Elongation_Factor_C"/>
    <property type="match status" value="1"/>
</dbReference>
<organism evidence="12 13">
    <name type="scientific">Candidatus Marsarchaeota G1 archaeon BE_D</name>
    <dbReference type="NCBI Taxonomy" id="1978156"/>
    <lineage>
        <taxon>Archaea</taxon>
        <taxon>Candidatus Marsarchaeota</taxon>
        <taxon>Candidatus Marsarchaeota group 1</taxon>
    </lineage>
</organism>
<dbReference type="Pfam" id="PF00679">
    <property type="entry name" value="EFG_C"/>
    <property type="match status" value="1"/>
</dbReference>
<dbReference type="CDD" id="cd16268">
    <property type="entry name" value="EF2_II"/>
    <property type="match status" value="1"/>
</dbReference>
<dbReference type="PRINTS" id="PR00315">
    <property type="entry name" value="ELONGATNFCT"/>
</dbReference>
<evidence type="ECO:0000256" key="8">
    <source>
        <dbReference type="ARBA" id="ARBA00023134"/>
    </source>
</evidence>
<keyword evidence="4 10" id="KW-0963">Cytoplasm</keyword>
<dbReference type="SUPFAM" id="SSF52540">
    <property type="entry name" value="P-loop containing nucleoside triphosphate hydrolases"/>
    <property type="match status" value="1"/>
</dbReference>
<dbReference type="PROSITE" id="PS51722">
    <property type="entry name" value="G_TR_2"/>
    <property type="match status" value="1"/>
</dbReference>
<dbReference type="Gene3D" id="3.30.70.870">
    <property type="entry name" value="Elongation Factor G (Translational Gtpase), domain 3"/>
    <property type="match status" value="1"/>
</dbReference>
<dbReference type="CDD" id="cd16261">
    <property type="entry name" value="EF2_snRNP_III"/>
    <property type="match status" value="1"/>
</dbReference>
<evidence type="ECO:0000256" key="4">
    <source>
        <dbReference type="ARBA" id="ARBA00022490"/>
    </source>
</evidence>
<dbReference type="AlphaFoldDB" id="A0A2R6AK17"/>
<evidence type="ECO:0000256" key="2">
    <source>
        <dbReference type="ARBA" id="ARBA00005870"/>
    </source>
</evidence>
<sequence>MPKYKQTEEILRLMQNTANIRNMGIIAHVDHGKTTLSDSLLLAAGIISPKVAGTALAMDYLEIEQKRQMTVKAANVSLLHEHNGQQYVINMIDTPGHVDFTGKVTRSLRVMDGAVVVVDSVEGVMTQTETVTRQALEERVRPVLYINKIDRLVKELRLSPQEVQERLLNIVRDFNTLIENYAEPEFRERWKVNINKGQVAFGAAKDKWGFTLPISIKKGLKFADIVAAYNNNDISKLVENFPLYVAILDMVVEHMPNPLEAQKYRIPKLWKGDPNSRLTSSMLACDPNGPLVIAVNNVVVDPHAGLVATGRVFSGTIKEGQEVYLVSAKTNARVLQVGLFMGQNREIAKEIPAGNIVAMLGLEQARAGETIIEPEYKSENVGFEKLKYVSEPVVTIAVEPKNSRDLPRFVDALHKMSIEDPNLILKINEETGEYLISGMGQLHLEIVLYELQQRGFDVVTSPPIVVYRETVQSVAGPVEGKSPNKHNRFRVVVEPLDQTTISLIQSGEVYDGQDFRERAKILREKAGWDTNQARNIWAIDDLLNVFVDATKGIQHLLDIKDTLIQGFRWAMEAGPLAQEPMRGVKVLLTDAIIHEDPAHRGPAQVMPAIKNAILAAVLMAKPTLLEPLLKLDIRIPTEYVSSINRIAAQKRGRVLEVNQVGTQMRMVLEMPVSETFNLSTELRSATAGKAFWGQEFSRWSPIPESLLMQVVTKIRERKGLPKEIPKPEDLLE</sequence>
<keyword evidence="7 10" id="KW-0648">Protein biosynthesis</keyword>
<feature type="modified residue" description="Diphthamide" evidence="10">
    <location>
        <position position="599"/>
    </location>
</feature>
<reference evidence="12 13" key="1">
    <citation type="submission" date="2017-04" db="EMBL/GenBank/DDBJ databases">
        <title>Novel microbial lineages endemic to geothermal iron-oxide mats fill important gaps in the evolutionary history of Archaea.</title>
        <authorList>
            <person name="Jay Z.J."/>
            <person name="Beam J.P."/>
            <person name="Dlakic M."/>
            <person name="Rusch D.B."/>
            <person name="Kozubal M.A."/>
            <person name="Inskeep W.P."/>
        </authorList>
    </citation>
    <scope>NUCLEOTIDE SEQUENCE [LARGE SCALE GENOMIC DNA]</scope>
    <source>
        <strain evidence="12">BE_D</strain>
    </source>
</reference>
<feature type="domain" description="Tr-type G" evidence="11">
    <location>
        <begin position="18"/>
        <end position="259"/>
    </location>
</feature>
<dbReference type="SUPFAM" id="SSF50447">
    <property type="entry name" value="Translation proteins"/>
    <property type="match status" value="1"/>
</dbReference>
<dbReference type="Gene3D" id="3.30.230.10">
    <property type="match status" value="1"/>
</dbReference>
<evidence type="ECO:0000256" key="3">
    <source>
        <dbReference type="ARBA" id="ARBA00017891"/>
    </source>
</evidence>
<dbReference type="SMART" id="SM00889">
    <property type="entry name" value="EFG_IV"/>
    <property type="match status" value="1"/>
</dbReference>
<comment type="subcellular location">
    <subcellularLocation>
        <location evidence="1 10">Cytoplasm</location>
    </subcellularLocation>
</comment>
<feature type="binding site" evidence="10">
    <location>
        <begin position="27"/>
        <end position="34"/>
    </location>
    <ligand>
        <name>GTP</name>
        <dbReference type="ChEBI" id="CHEBI:37565"/>
    </ligand>
</feature>
<evidence type="ECO:0000256" key="5">
    <source>
        <dbReference type="ARBA" id="ARBA00022741"/>
    </source>
</evidence>
<dbReference type="SUPFAM" id="SSF54211">
    <property type="entry name" value="Ribosomal protein S5 domain 2-like"/>
    <property type="match status" value="1"/>
</dbReference>
<dbReference type="Pfam" id="PF00009">
    <property type="entry name" value="GTP_EFTU"/>
    <property type="match status" value="1"/>
</dbReference>
<dbReference type="SMART" id="SM00838">
    <property type="entry name" value="EFG_C"/>
    <property type="match status" value="1"/>
</dbReference>
<dbReference type="Gene3D" id="3.40.50.300">
    <property type="entry name" value="P-loop containing nucleotide triphosphate hydrolases"/>
    <property type="match status" value="1"/>
</dbReference>
<dbReference type="Pfam" id="PF03144">
    <property type="entry name" value="GTP_EFTU_D2"/>
    <property type="match status" value="1"/>
</dbReference>
<evidence type="ECO:0000259" key="11">
    <source>
        <dbReference type="PROSITE" id="PS51722"/>
    </source>
</evidence>
<gene>
    <name evidence="10" type="primary">fusA</name>
    <name evidence="12" type="ORF">B9Q02_00675</name>
</gene>
<dbReference type="GO" id="GO:0005829">
    <property type="term" value="C:cytosol"/>
    <property type="evidence" value="ECO:0007669"/>
    <property type="project" value="TreeGrafter"/>
</dbReference>
<dbReference type="CDD" id="cd01885">
    <property type="entry name" value="EF2"/>
    <property type="match status" value="1"/>
</dbReference>
<dbReference type="NCBIfam" id="TIGR00490">
    <property type="entry name" value="aEF-2"/>
    <property type="match status" value="1"/>
</dbReference>
<dbReference type="InterPro" id="IPR000795">
    <property type="entry name" value="T_Tr_GTP-bd_dom"/>
</dbReference>
<feature type="binding site" evidence="10">
    <location>
        <begin position="93"/>
        <end position="97"/>
    </location>
    <ligand>
        <name>GTP</name>
        <dbReference type="ChEBI" id="CHEBI:37565"/>
    </ligand>
</feature>
<dbReference type="Pfam" id="PF03764">
    <property type="entry name" value="EFG_IV"/>
    <property type="match status" value="1"/>
</dbReference>
<protein>
    <recommendedName>
        <fullName evidence="3 10">Elongation factor 2</fullName>
        <shortName evidence="10">EF-2</shortName>
    </recommendedName>
</protein>
<dbReference type="GO" id="GO:0003746">
    <property type="term" value="F:translation elongation factor activity"/>
    <property type="evidence" value="ECO:0007669"/>
    <property type="project" value="UniProtKB-UniRule"/>
</dbReference>
<dbReference type="InterPro" id="IPR014721">
    <property type="entry name" value="Ribsml_uS5_D2-typ_fold_subgr"/>
</dbReference>
<keyword evidence="6 10" id="KW-0251">Elongation factor</keyword>
<dbReference type="InterPro" id="IPR009000">
    <property type="entry name" value="Transl_B-barrel_sf"/>
</dbReference>
<comment type="similarity">
    <text evidence="2 10">Belongs to the TRAFAC class translation factor GTPase superfamily. Classic translation factor GTPase family. EF-G/EF-2 subfamily.</text>
</comment>
<dbReference type="InterPro" id="IPR004543">
    <property type="entry name" value="Transl_elong_EFG/EF2_arc"/>
</dbReference>
<dbReference type="InterPro" id="IPR005225">
    <property type="entry name" value="Small_GTP-bd"/>
</dbReference>
<dbReference type="NCBIfam" id="TIGR00231">
    <property type="entry name" value="small_GTP"/>
    <property type="match status" value="1"/>
</dbReference>
<proteinExistence type="inferred from homology"/>
<dbReference type="SUPFAM" id="SSF54980">
    <property type="entry name" value="EF-G C-terminal domain-like"/>
    <property type="match status" value="2"/>
</dbReference>
<keyword evidence="8 10" id="KW-0342">GTP-binding</keyword>
<evidence type="ECO:0000256" key="7">
    <source>
        <dbReference type="ARBA" id="ARBA00022917"/>
    </source>
</evidence>
<dbReference type="Pfam" id="PF14492">
    <property type="entry name" value="EFG_III"/>
    <property type="match status" value="1"/>
</dbReference>
<evidence type="ECO:0000313" key="12">
    <source>
        <dbReference type="EMBL" id="PSN86719.1"/>
    </source>
</evidence>
<dbReference type="Gene3D" id="3.30.70.240">
    <property type="match status" value="1"/>
</dbReference>
<dbReference type="InterPro" id="IPR000640">
    <property type="entry name" value="EFG_V-like"/>
</dbReference>
<dbReference type="HAMAP" id="MF_00054_A">
    <property type="entry name" value="EF_G_EF_2_A"/>
    <property type="match status" value="1"/>
</dbReference>
<dbReference type="GO" id="GO:0003924">
    <property type="term" value="F:GTPase activity"/>
    <property type="evidence" value="ECO:0007669"/>
    <property type="project" value="InterPro"/>
</dbReference>